<keyword evidence="4" id="KW-0732">Signal</keyword>
<keyword evidence="3" id="KW-0472">Membrane</keyword>
<feature type="transmembrane region" description="Helical" evidence="3">
    <location>
        <begin position="613"/>
        <end position="631"/>
    </location>
</feature>
<dbReference type="InterPro" id="IPR038050">
    <property type="entry name" value="Neuro_actylchol_rec"/>
</dbReference>
<feature type="compositionally biased region" description="Low complexity" evidence="2">
    <location>
        <begin position="97"/>
        <end position="108"/>
    </location>
</feature>
<keyword evidence="3" id="KW-0812">Transmembrane</keyword>
<feature type="transmembrane region" description="Helical" evidence="3">
    <location>
        <begin position="414"/>
        <end position="434"/>
    </location>
</feature>
<evidence type="ECO:0000313" key="5">
    <source>
        <dbReference type="EMBL" id="KAJ6223063.1"/>
    </source>
</evidence>
<gene>
    <name evidence="5" type="ORF">RDWZM_001608</name>
</gene>
<organism evidence="5 6">
    <name type="scientific">Blomia tropicalis</name>
    <name type="common">Mite</name>
    <dbReference type="NCBI Taxonomy" id="40697"/>
    <lineage>
        <taxon>Eukaryota</taxon>
        <taxon>Metazoa</taxon>
        <taxon>Ecdysozoa</taxon>
        <taxon>Arthropoda</taxon>
        <taxon>Chelicerata</taxon>
        <taxon>Arachnida</taxon>
        <taxon>Acari</taxon>
        <taxon>Acariformes</taxon>
        <taxon>Sarcoptiformes</taxon>
        <taxon>Astigmata</taxon>
        <taxon>Glycyphagoidea</taxon>
        <taxon>Echimyopodidae</taxon>
        <taxon>Blomia</taxon>
    </lineage>
</organism>
<dbReference type="OrthoDB" id="6511883at2759"/>
<feature type="transmembrane region" description="Helical" evidence="3">
    <location>
        <begin position="446"/>
        <end position="469"/>
    </location>
</feature>
<dbReference type="Gene3D" id="1.20.58.390">
    <property type="entry name" value="Neurotransmitter-gated ion-channel transmembrane domain"/>
    <property type="match status" value="1"/>
</dbReference>
<dbReference type="PANTHER" id="PTHR18945">
    <property type="entry name" value="NEUROTRANSMITTER GATED ION CHANNEL"/>
    <property type="match status" value="1"/>
</dbReference>
<dbReference type="GO" id="GO:0016020">
    <property type="term" value="C:membrane"/>
    <property type="evidence" value="ECO:0007669"/>
    <property type="project" value="UniProtKB-SubCell"/>
</dbReference>
<keyword evidence="6" id="KW-1185">Reference proteome</keyword>
<dbReference type="SUPFAM" id="SSF63712">
    <property type="entry name" value="Nicotinic receptor ligand binding domain-like"/>
    <property type="match status" value="2"/>
</dbReference>
<feature type="region of interest" description="Disordered" evidence="2">
    <location>
        <begin position="55"/>
        <end position="126"/>
    </location>
</feature>
<evidence type="ECO:0000256" key="4">
    <source>
        <dbReference type="SAM" id="SignalP"/>
    </source>
</evidence>
<keyword evidence="3" id="KW-1133">Transmembrane helix</keyword>
<name>A0A9Q0MDD6_BLOTA</name>
<evidence type="ECO:0008006" key="7">
    <source>
        <dbReference type="Google" id="ProtNLM"/>
    </source>
</evidence>
<dbReference type="Proteomes" id="UP001142055">
    <property type="component" value="Chromosome 1"/>
</dbReference>
<accession>A0A9Q0MDD6</accession>
<feature type="compositionally biased region" description="Polar residues" evidence="2">
    <location>
        <begin position="109"/>
        <end position="122"/>
    </location>
</feature>
<evidence type="ECO:0000256" key="2">
    <source>
        <dbReference type="SAM" id="MobiDB-lite"/>
    </source>
</evidence>
<protein>
    <recommendedName>
        <fullName evidence="7">Neurotransmitter-gated ion-channel ligand-binding domain-containing protein</fullName>
    </recommendedName>
</protein>
<evidence type="ECO:0000313" key="6">
    <source>
        <dbReference type="Proteomes" id="UP001142055"/>
    </source>
</evidence>
<feature type="transmembrane region" description="Helical" evidence="3">
    <location>
        <begin position="388"/>
        <end position="409"/>
    </location>
</feature>
<proteinExistence type="predicted"/>
<evidence type="ECO:0000256" key="1">
    <source>
        <dbReference type="ARBA" id="ARBA00004141"/>
    </source>
</evidence>
<feature type="signal peptide" evidence="4">
    <location>
        <begin position="1"/>
        <end position="30"/>
    </location>
</feature>
<reference evidence="5" key="1">
    <citation type="submission" date="2022-12" db="EMBL/GenBank/DDBJ databases">
        <title>Genome assemblies of Blomia tropicalis.</title>
        <authorList>
            <person name="Cui Y."/>
        </authorList>
    </citation>
    <scope>NUCLEOTIDE SEQUENCE</scope>
    <source>
        <tissue evidence="5">Adult mites</tissue>
    </source>
</reference>
<comment type="subcellular location">
    <subcellularLocation>
        <location evidence="1">Membrane</location>
        <topology evidence="1">Multi-pass membrane protein</topology>
    </subcellularLocation>
</comment>
<dbReference type="OMA" id="CHILSYY"/>
<dbReference type="InterPro" id="IPR036734">
    <property type="entry name" value="Neur_chan_lig-bd_sf"/>
</dbReference>
<feature type="chain" id="PRO_5040293123" description="Neurotransmitter-gated ion-channel ligand-binding domain-containing protein" evidence="4">
    <location>
        <begin position="31"/>
        <end position="632"/>
    </location>
</feature>
<dbReference type="SUPFAM" id="SSF90112">
    <property type="entry name" value="Neurotransmitter-gated ion-channel transmembrane pore"/>
    <property type="match status" value="1"/>
</dbReference>
<feature type="compositionally biased region" description="Polar residues" evidence="2">
    <location>
        <begin position="55"/>
        <end position="83"/>
    </location>
</feature>
<dbReference type="GO" id="GO:0005230">
    <property type="term" value="F:extracellular ligand-gated monoatomic ion channel activity"/>
    <property type="evidence" value="ECO:0007669"/>
    <property type="project" value="InterPro"/>
</dbReference>
<evidence type="ECO:0000256" key="3">
    <source>
        <dbReference type="SAM" id="Phobius"/>
    </source>
</evidence>
<dbReference type="GO" id="GO:0004888">
    <property type="term" value="F:transmembrane signaling receptor activity"/>
    <property type="evidence" value="ECO:0007669"/>
    <property type="project" value="InterPro"/>
</dbReference>
<dbReference type="AlphaFoldDB" id="A0A9Q0MDD6"/>
<dbReference type="EMBL" id="JAPWDV010000001">
    <property type="protein sequence ID" value="KAJ6223063.1"/>
    <property type="molecule type" value="Genomic_DNA"/>
</dbReference>
<dbReference type="InterPro" id="IPR036719">
    <property type="entry name" value="Neuro-gated_channel_TM_sf"/>
</dbReference>
<comment type="caution">
    <text evidence="5">The sequence shown here is derived from an EMBL/GenBank/DDBJ whole genome shotgun (WGS) entry which is preliminary data.</text>
</comment>
<dbReference type="InterPro" id="IPR006201">
    <property type="entry name" value="Neur_channel"/>
</dbReference>
<sequence length="632" mass="72165">MLRQMTTPTTTFVLIVTYLMVFHLPHNTDGQQDQNIQFDQILKDLDILTRQQLNSQTNIESTTSRSTNSWTVTPSSMTATTEGTIIPKKVPTSFGKSSSRLDSQGSSSNNQKVFQLPSNYDPNNLPRFSRTKPVNVGINMTILHVNVDKQDSSVHLDVELIECWRDKRLRIRKNDKDGSAKDDEFAYDEDEEEEIRGRRQRIGERYLLEPSWSARIWHPLSRLQGNAVVLVPFASNTIAISSKNNVEPKSVSNTGESSMINQKTIEHENSIQNIVVVSNETTAKVILSLKIRIKMPLYECIRDDSSRYPFDKVKCGLNIVNAIYDRRNLVYTWNNINWLHNGYQTGEFYLGDLTNTITSEPLLDLDKDQSEHSTIHLEMQLRRQIGDYVLNVYLLHTFLLALCVASFWISIDNIIIRMSLTIIVLIIIKFQTIQSLKEDHHIVSALSIWTFGLSCLVILALLCHILSYYSIQHKWNDKILNRLIAQKSDGRDGLKSMATPGDHISAKHGSYTVNSENNVPKNAGTEANVDLSIGTSSTLQSLNESRRTSRQSESVPIQIGNENESKSSLGNIRQRLQKVKQNSLQWLNSLIIRNSRKNEGYDRTNLVDIISRYLLLIIYILFVFIYFATYVF</sequence>
<dbReference type="Gene3D" id="2.70.170.10">
    <property type="entry name" value="Neurotransmitter-gated ion-channel ligand-binding domain"/>
    <property type="match status" value="1"/>
</dbReference>